<dbReference type="PANTHER" id="PTHR47744:SF1">
    <property type="entry name" value="OS05G0526300 PROTEIN"/>
    <property type="match status" value="1"/>
</dbReference>
<keyword evidence="4" id="KW-1185">Reference proteome</keyword>
<dbReference type="ExpressionAtlas" id="G7IDX0">
    <property type="expression patterns" value="differential"/>
</dbReference>
<reference evidence="2 4" key="2">
    <citation type="journal article" date="2014" name="BMC Genomics">
        <title>An improved genome release (version Mt4.0) for the model legume Medicago truncatula.</title>
        <authorList>
            <person name="Tang H."/>
            <person name="Krishnakumar V."/>
            <person name="Bidwell S."/>
            <person name="Rosen B."/>
            <person name="Chan A."/>
            <person name="Zhou S."/>
            <person name="Gentzbittel L."/>
            <person name="Childs K.L."/>
            <person name="Yandell M."/>
            <person name="Gundlach H."/>
            <person name="Mayer K.F."/>
            <person name="Schwartz D.C."/>
            <person name="Town C.D."/>
        </authorList>
    </citation>
    <scope>GENOME REANNOTATION</scope>
    <source>
        <strain evidence="3 4">cv. Jemalong A17</strain>
    </source>
</reference>
<dbReference type="EnsemblPlants" id="AES62423">
    <property type="protein sequence ID" value="AES62423"/>
    <property type="gene ID" value="MTR_1g099490"/>
</dbReference>
<dbReference type="Gene3D" id="1.20.1280.50">
    <property type="match status" value="1"/>
</dbReference>
<dbReference type="Pfam" id="PF24104">
    <property type="entry name" value="At5g52880_ARM"/>
    <property type="match status" value="1"/>
</dbReference>
<dbReference type="InterPro" id="IPR057039">
    <property type="entry name" value="At5g52880_ARM"/>
</dbReference>
<proteinExistence type="predicted"/>
<feature type="domain" description="F-box" evidence="1">
    <location>
        <begin position="112"/>
        <end position="158"/>
    </location>
</feature>
<accession>G7IDX0</accession>
<dbReference type="STRING" id="3880.G7IDX0"/>
<dbReference type="Proteomes" id="UP000002051">
    <property type="component" value="Unassembled WGS sequence"/>
</dbReference>
<dbReference type="PANTHER" id="PTHR47744">
    <property type="entry name" value="OS05G0526300 PROTEIN"/>
    <property type="match status" value="1"/>
</dbReference>
<dbReference type="InterPro" id="IPR001810">
    <property type="entry name" value="F-box_dom"/>
</dbReference>
<dbReference type="eggNOG" id="ENOG502QWBT">
    <property type="taxonomic scope" value="Eukaryota"/>
</dbReference>
<dbReference type="OMA" id="LWAYPRR"/>
<evidence type="ECO:0000313" key="3">
    <source>
        <dbReference type="EnsemblPlants" id="AES62423"/>
    </source>
</evidence>
<dbReference type="PROSITE" id="PS50181">
    <property type="entry name" value="FBOX"/>
    <property type="match status" value="1"/>
</dbReference>
<dbReference type="SUPFAM" id="SSF81383">
    <property type="entry name" value="F-box domain"/>
    <property type="match status" value="1"/>
</dbReference>
<protein>
    <submittedName>
        <fullName evidence="2">F-box-like protein</fullName>
    </submittedName>
</protein>
<gene>
    <name evidence="3" type="primary">11428134</name>
    <name evidence="2" type="ordered locus">MTR_1g099490</name>
</gene>
<reference evidence="2 4" key="1">
    <citation type="journal article" date="2011" name="Nature">
        <title>The Medicago genome provides insight into the evolution of rhizobial symbioses.</title>
        <authorList>
            <person name="Young N.D."/>
            <person name="Debelle F."/>
            <person name="Oldroyd G.E."/>
            <person name="Geurts R."/>
            <person name="Cannon S.B."/>
            <person name="Udvardi M.K."/>
            <person name="Benedito V.A."/>
            <person name="Mayer K.F."/>
            <person name="Gouzy J."/>
            <person name="Schoof H."/>
            <person name="Van de Peer Y."/>
            <person name="Proost S."/>
            <person name="Cook D.R."/>
            <person name="Meyers B.C."/>
            <person name="Spannagl M."/>
            <person name="Cheung F."/>
            <person name="De Mita S."/>
            <person name="Krishnakumar V."/>
            <person name="Gundlach H."/>
            <person name="Zhou S."/>
            <person name="Mudge J."/>
            <person name="Bharti A.K."/>
            <person name="Murray J.D."/>
            <person name="Naoumkina M.A."/>
            <person name="Rosen B."/>
            <person name="Silverstein K.A."/>
            <person name="Tang H."/>
            <person name="Rombauts S."/>
            <person name="Zhao P.X."/>
            <person name="Zhou P."/>
            <person name="Barbe V."/>
            <person name="Bardou P."/>
            <person name="Bechner M."/>
            <person name="Bellec A."/>
            <person name="Berger A."/>
            <person name="Berges H."/>
            <person name="Bidwell S."/>
            <person name="Bisseling T."/>
            <person name="Choisne N."/>
            <person name="Couloux A."/>
            <person name="Denny R."/>
            <person name="Deshpande S."/>
            <person name="Dai X."/>
            <person name="Doyle J.J."/>
            <person name="Dudez A.M."/>
            <person name="Farmer A.D."/>
            <person name="Fouteau S."/>
            <person name="Franken C."/>
            <person name="Gibelin C."/>
            <person name="Gish J."/>
            <person name="Goldstein S."/>
            <person name="Gonzalez A.J."/>
            <person name="Green P.J."/>
            <person name="Hallab A."/>
            <person name="Hartog M."/>
            <person name="Hua A."/>
            <person name="Humphray S.J."/>
            <person name="Jeong D.H."/>
            <person name="Jing Y."/>
            <person name="Jocker A."/>
            <person name="Kenton S.M."/>
            <person name="Kim D.J."/>
            <person name="Klee K."/>
            <person name="Lai H."/>
            <person name="Lang C."/>
            <person name="Lin S."/>
            <person name="Macmil S.L."/>
            <person name="Magdelenat G."/>
            <person name="Matthews L."/>
            <person name="McCorrison J."/>
            <person name="Monaghan E.L."/>
            <person name="Mun J.H."/>
            <person name="Najar F.Z."/>
            <person name="Nicholson C."/>
            <person name="Noirot C."/>
            <person name="O'Bleness M."/>
            <person name="Paule C.R."/>
            <person name="Poulain J."/>
            <person name="Prion F."/>
            <person name="Qin B."/>
            <person name="Qu C."/>
            <person name="Retzel E.F."/>
            <person name="Riddle C."/>
            <person name="Sallet E."/>
            <person name="Samain S."/>
            <person name="Samson N."/>
            <person name="Sanders I."/>
            <person name="Saurat O."/>
            <person name="Scarpelli C."/>
            <person name="Schiex T."/>
            <person name="Segurens B."/>
            <person name="Severin A.J."/>
            <person name="Sherrier D.J."/>
            <person name="Shi R."/>
            <person name="Sims S."/>
            <person name="Singer S.R."/>
            <person name="Sinharoy S."/>
            <person name="Sterck L."/>
            <person name="Viollet A."/>
            <person name="Wang B.B."/>
            <person name="Wang K."/>
            <person name="Wang M."/>
            <person name="Wang X."/>
            <person name="Warfsmann J."/>
            <person name="Weissenbach J."/>
            <person name="White D.D."/>
            <person name="White J.D."/>
            <person name="Wiley G.B."/>
            <person name="Wincker P."/>
            <person name="Xing Y."/>
            <person name="Yang L."/>
            <person name="Yao Z."/>
            <person name="Ying F."/>
            <person name="Zhai J."/>
            <person name="Zhou L."/>
            <person name="Zuber A."/>
            <person name="Denarie J."/>
            <person name="Dixon R.A."/>
            <person name="May G.D."/>
            <person name="Schwartz D.C."/>
            <person name="Rogers J."/>
            <person name="Quetier F."/>
            <person name="Town C.D."/>
            <person name="Roe B.A."/>
        </authorList>
    </citation>
    <scope>NUCLEOTIDE SEQUENCE [LARGE SCALE GENOMIC DNA]</scope>
    <source>
        <strain evidence="2">A17</strain>
        <strain evidence="3 4">cv. Jemalong A17</strain>
    </source>
</reference>
<dbReference type="SMART" id="SM00256">
    <property type="entry name" value="FBOX"/>
    <property type="match status" value="1"/>
</dbReference>
<evidence type="ECO:0000259" key="1">
    <source>
        <dbReference type="PROSITE" id="PS50181"/>
    </source>
</evidence>
<organism evidence="2 4">
    <name type="scientific">Medicago truncatula</name>
    <name type="common">Barrel medic</name>
    <name type="synonym">Medicago tribuloides</name>
    <dbReference type="NCBI Taxonomy" id="3880"/>
    <lineage>
        <taxon>Eukaryota</taxon>
        <taxon>Viridiplantae</taxon>
        <taxon>Streptophyta</taxon>
        <taxon>Embryophyta</taxon>
        <taxon>Tracheophyta</taxon>
        <taxon>Spermatophyta</taxon>
        <taxon>Magnoliopsida</taxon>
        <taxon>eudicotyledons</taxon>
        <taxon>Gunneridae</taxon>
        <taxon>Pentapetalae</taxon>
        <taxon>rosids</taxon>
        <taxon>fabids</taxon>
        <taxon>Fabales</taxon>
        <taxon>Fabaceae</taxon>
        <taxon>Papilionoideae</taxon>
        <taxon>50 kb inversion clade</taxon>
        <taxon>NPAAA clade</taxon>
        <taxon>Hologalegina</taxon>
        <taxon>IRL clade</taxon>
        <taxon>Trifolieae</taxon>
        <taxon>Medicago</taxon>
    </lineage>
</organism>
<reference evidence="3" key="3">
    <citation type="submission" date="2015-04" db="UniProtKB">
        <authorList>
            <consortium name="EnsemblPlants"/>
        </authorList>
    </citation>
    <scope>IDENTIFICATION</scope>
    <source>
        <strain evidence="3">cv. Jemalong A17</strain>
    </source>
</reference>
<name>G7IDX0_MEDTR</name>
<dbReference type="EMBL" id="CM001217">
    <property type="protein sequence ID" value="AES62423.1"/>
    <property type="molecule type" value="Genomic_DNA"/>
</dbReference>
<evidence type="ECO:0000313" key="4">
    <source>
        <dbReference type="Proteomes" id="UP000002051"/>
    </source>
</evidence>
<dbReference type="PaxDb" id="3880-AES62423"/>
<dbReference type="AlphaFoldDB" id="G7IDX0"/>
<evidence type="ECO:0000313" key="2">
    <source>
        <dbReference type="EMBL" id="AES62423.1"/>
    </source>
</evidence>
<dbReference type="Pfam" id="PF12937">
    <property type="entry name" value="F-box-like"/>
    <property type="match status" value="1"/>
</dbReference>
<dbReference type="OrthoDB" id="10257471at2759"/>
<dbReference type="InterPro" id="IPR036047">
    <property type="entry name" value="F-box-like_dom_sf"/>
</dbReference>
<sequence>MSTPLERYQKLSLTESLPKSYRYPIACKELSFILREAFHKFPKNLQTIIFQDTLSAFRLLPQMETQSAVSAVHLLFQSVEAALPKQKKNMAVTEFKQAMIAHKRRSKAHQVEKGSLQLPEDILVQIFSLLDMRSLVSAGIVSRSWNMAANDNCLWESQYAVLYGDAAKQRPMGPDEDRNDKLLQKPQDTKMITDWKKAVKGAYTGALSRKLAINRGYCECCKTIVWLNNSRCPNVHGGMISEIHDIEPVTSTATTTTKPYPTKWGRLHGSNYAIVFYHKPNLDIEHVTSFQVAEYLLNGSLPMKYYSSDSDSDSDSEGGSLSRLWAYPKYPGIFLIQLVSFTTKRADCNSGVPGIR</sequence>